<dbReference type="InterPro" id="IPR001623">
    <property type="entry name" value="DnaJ_domain"/>
</dbReference>
<reference evidence="4 5" key="1">
    <citation type="submission" date="2018-11" db="EMBL/GenBank/DDBJ databases">
        <title>Chitinophaga lutea sp.nov., isolate from arsenic contaminated soil.</title>
        <authorList>
            <person name="Zong Y."/>
        </authorList>
    </citation>
    <scope>NUCLEOTIDE SEQUENCE [LARGE SCALE GENOMIC DNA]</scope>
    <source>
        <strain evidence="4 5">ZY74</strain>
    </source>
</reference>
<dbReference type="PROSITE" id="PS00636">
    <property type="entry name" value="DNAJ_1"/>
    <property type="match status" value="1"/>
</dbReference>
<dbReference type="PANTHER" id="PTHR44360:SF1">
    <property type="entry name" value="DNAJ HOMOLOG SUBFAMILY B MEMBER 9"/>
    <property type="match status" value="1"/>
</dbReference>
<dbReference type="AlphaFoldDB" id="A0A3N4PYS2"/>
<accession>A0A3N4PYS2</accession>
<dbReference type="InterPro" id="IPR051948">
    <property type="entry name" value="Hsp70_co-chaperone_J-domain"/>
</dbReference>
<feature type="domain" description="J" evidence="3">
    <location>
        <begin position="3"/>
        <end position="68"/>
    </location>
</feature>
<dbReference type="PROSITE" id="PS50076">
    <property type="entry name" value="DNAJ_2"/>
    <property type="match status" value="1"/>
</dbReference>
<gene>
    <name evidence="4" type="ORF">EGT74_19695</name>
</gene>
<dbReference type="RefSeq" id="WP_123848225.1">
    <property type="nucleotide sequence ID" value="NZ_RPDH01000002.1"/>
</dbReference>
<dbReference type="GO" id="GO:0051087">
    <property type="term" value="F:protein-folding chaperone binding"/>
    <property type="evidence" value="ECO:0007669"/>
    <property type="project" value="TreeGrafter"/>
</dbReference>
<feature type="compositionally biased region" description="Polar residues" evidence="2">
    <location>
        <begin position="144"/>
        <end position="160"/>
    </location>
</feature>
<dbReference type="Proteomes" id="UP000278351">
    <property type="component" value="Unassembled WGS sequence"/>
</dbReference>
<name>A0A3N4PYS2_9BACT</name>
<dbReference type="Gene3D" id="1.10.287.110">
    <property type="entry name" value="DnaJ domain"/>
    <property type="match status" value="1"/>
</dbReference>
<dbReference type="SUPFAM" id="SSF46565">
    <property type="entry name" value="Chaperone J-domain"/>
    <property type="match status" value="1"/>
</dbReference>
<feature type="region of interest" description="Disordered" evidence="2">
    <location>
        <begin position="136"/>
        <end position="160"/>
    </location>
</feature>
<dbReference type="GO" id="GO:0036503">
    <property type="term" value="P:ERAD pathway"/>
    <property type="evidence" value="ECO:0007669"/>
    <property type="project" value="TreeGrafter"/>
</dbReference>
<dbReference type="EMBL" id="RPDH01000002">
    <property type="protein sequence ID" value="RPE09227.1"/>
    <property type="molecule type" value="Genomic_DNA"/>
</dbReference>
<dbReference type="InterPro" id="IPR018253">
    <property type="entry name" value="DnaJ_domain_CS"/>
</dbReference>
<organism evidence="4 5">
    <name type="scientific">Chitinophaga lutea</name>
    <dbReference type="NCBI Taxonomy" id="2488634"/>
    <lineage>
        <taxon>Bacteria</taxon>
        <taxon>Pseudomonadati</taxon>
        <taxon>Bacteroidota</taxon>
        <taxon>Chitinophagia</taxon>
        <taxon>Chitinophagales</taxon>
        <taxon>Chitinophagaceae</taxon>
        <taxon>Chitinophaga</taxon>
    </lineage>
</organism>
<dbReference type="InterPro" id="IPR036869">
    <property type="entry name" value="J_dom_sf"/>
</dbReference>
<evidence type="ECO:0000256" key="1">
    <source>
        <dbReference type="ARBA" id="ARBA00023186"/>
    </source>
</evidence>
<protein>
    <submittedName>
        <fullName evidence="4">J domain-containing protein</fullName>
    </submittedName>
</protein>
<keyword evidence="5" id="KW-1185">Reference proteome</keyword>
<dbReference type="CDD" id="cd06257">
    <property type="entry name" value="DnaJ"/>
    <property type="match status" value="1"/>
</dbReference>
<sequence length="250" mass="28813">MLNYYEILGVADFSAPEVVRKAHRMLSKQHHPDLNNSDKFHEERFKEIQHAYEQLRNPDQKAAFDTRLRYYYSIRDHHQYTAQESYHQYAPPPQPDSSYTPTGKGQSPVMAIVFFLIFFSLLKIFLAQPWDDNAPPPRQAPFKFQTSEPLFSPENKTPEASQEQSVFQREASPFQPTTTAFPALKDTTVVQKTFRTGSSRDAVRAAQGTPEWVTIHNGSEMWTYGNSVVIFKNNAVDSYHNIGRNLHVEN</sequence>
<proteinExistence type="predicted"/>
<dbReference type="PRINTS" id="PR00625">
    <property type="entry name" value="JDOMAIN"/>
</dbReference>
<dbReference type="Pfam" id="PF00226">
    <property type="entry name" value="DnaJ"/>
    <property type="match status" value="1"/>
</dbReference>
<keyword evidence="1" id="KW-0143">Chaperone</keyword>
<dbReference type="PANTHER" id="PTHR44360">
    <property type="entry name" value="DNAJ HOMOLOG SUBFAMILY B MEMBER 9"/>
    <property type="match status" value="1"/>
</dbReference>
<comment type="caution">
    <text evidence="4">The sequence shown here is derived from an EMBL/GenBank/DDBJ whole genome shotgun (WGS) entry which is preliminary data.</text>
</comment>
<dbReference type="OrthoDB" id="9779622at2"/>
<dbReference type="GO" id="GO:0051787">
    <property type="term" value="F:misfolded protein binding"/>
    <property type="evidence" value="ECO:0007669"/>
    <property type="project" value="TreeGrafter"/>
</dbReference>
<evidence type="ECO:0000256" key="2">
    <source>
        <dbReference type="SAM" id="MobiDB-lite"/>
    </source>
</evidence>
<evidence type="ECO:0000313" key="5">
    <source>
        <dbReference type="Proteomes" id="UP000278351"/>
    </source>
</evidence>
<evidence type="ECO:0000259" key="3">
    <source>
        <dbReference type="PROSITE" id="PS50076"/>
    </source>
</evidence>
<evidence type="ECO:0000313" key="4">
    <source>
        <dbReference type="EMBL" id="RPE09227.1"/>
    </source>
</evidence>
<dbReference type="SMART" id="SM00271">
    <property type="entry name" value="DnaJ"/>
    <property type="match status" value="1"/>
</dbReference>